<protein>
    <recommendedName>
        <fullName evidence="7">MADS-box domain-containing protein</fullName>
    </recommendedName>
</protein>
<dbReference type="InterPro" id="IPR002100">
    <property type="entry name" value="TF_MADSbox"/>
</dbReference>
<reference evidence="8 10" key="2">
    <citation type="journal article" date="2013" name="Nature">
        <title>Insights into bilaterian evolution from three spiralian genomes.</title>
        <authorList>
            <person name="Simakov O."/>
            <person name="Marletaz F."/>
            <person name="Cho S.J."/>
            <person name="Edsinger-Gonzales E."/>
            <person name="Havlak P."/>
            <person name="Hellsten U."/>
            <person name="Kuo D.H."/>
            <person name="Larsson T."/>
            <person name="Lv J."/>
            <person name="Arendt D."/>
            <person name="Savage R."/>
            <person name="Osoegawa K."/>
            <person name="de Jong P."/>
            <person name="Grimwood J."/>
            <person name="Chapman J.A."/>
            <person name="Shapiro H."/>
            <person name="Aerts A."/>
            <person name="Otillar R.P."/>
            <person name="Terry A.Y."/>
            <person name="Boore J.L."/>
            <person name="Grigoriev I.V."/>
            <person name="Lindberg D.R."/>
            <person name="Seaver E.C."/>
            <person name="Weisblat D.A."/>
            <person name="Putnam N.H."/>
            <person name="Rokhsar D.S."/>
        </authorList>
    </citation>
    <scope>NUCLEOTIDE SEQUENCE</scope>
    <source>
        <strain evidence="8 10">I ESC-2004</strain>
    </source>
</reference>
<evidence type="ECO:0000256" key="5">
    <source>
        <dbReference type="ARBA" id="ARBA00023242"/>
    </source>
</evidence>
<gene>
    <name evidence="8" type="ORF">CAPTEDRAFT_215656</name>
</gene>
<sequence>MVFFAHSSLSQFATCDRFCRGRSHIARYSLYLKSHPNYTRPEGGHRIIEYESNTNRRRNKRNARRARLFKSAHQLSVISGGEVFVRFTDEHQQTYTYATDDTWRSYQENGLRPVDGERRATDSGLVSQALSGPSPTKNSSTELSFTLLGEAQDDLPRIPTNFTVQEVHIPLEEIISEGIPIIQVNVVGDVAVPCTSSIPSISGRDLVSNSPMKITIPTIHMQPVDINNNDD</sequence>
<dbReference type="InterPro" id="IPR036879">
    <property type="entry name" value="TF_MADSbox_sf"/>
</dbReference>
<reference evidence="10" key="1">
    <citation type="submission" date="2012-12" db="EMBL/GenBank/DDBJ databases">
        <authorList>
            <person name="Hellsten U."/>
            <person name="Grimwood J."/>
            <person name="Chapman J.A."/>
            <person name="Shapiro H."/>
            <person name="Aerts A."/>
            <person name="Otillar R.P."/>
            <person name="Terry A.Y."/>
            <person name="Boore J.L."/>
            <person name="Simakov O."/>
            <person name="Marletaz F."/>
            <person name="Cho S.-J."/>
            <person name="Edsinger-Gonzales E."/>
            <person name="Havlak P."/>
            <person name="Kuo D.-H."/>
            <person name="Larsson T."/>
            <person name="Lv J."/>
            <person name="Arendt D."/>
            <person name="Savage R."/>
            <person name="Osoegawa K."/>
            <person name="de Jong P."/>
            <person name="Lindberg D.R."/>
            <person name="Seaver E.C."/>
            <person name="Weisblat D.A."/>
            <person name="Putnam N.H."/>
            <person name="Grigoriev I.V."/>
            <person name="Rokhsar D.S."/>
        </authorList>
    </citation>
    <scope>NUCLEOTIDE SEQUENCE</scope>
    <source>
        <strain evidence="10">I ESC-2004</strain>
    </source>
</reference>
<reference evidence="9" key="3">
    <citation type="submission" date="2015-06" db="UniProtKB">
        <authorList>
            <consortium name="EnsemblMetazoa"/>
        </authorList>
    </citation>
    <scope>IDENTIFICATION</scope>
</reference>
<dbReference type="PROSITE" id="PS50066">
    <property type="entry name" value="MADS_BOX_2"/>
    <property type="match status" value="1"/>
</dbReference>
<evidence type="ECO:0000256" key="6">
    <source>
        <dbReference type="SAM" id="MobiDB-lite"/>
    </source>
</evidence>
<comment type="subcellular location">
    <subcellularLocation>
        <location evidence="1">Nucleus</location>
    </subcellularLocation>
</comment>
<feature type="region of interest" description="Disordered" evidence="6">
    <location>
        <begin position="112"/>
        <end position="141"/>
    </location>
</feature>
<evidence type="ECO:0000313" key="10">
    <source>
        <dbReference type="Proteomes" id="UP000014760"/>
    </source>
</evidence>
<dbReference type="EMBL" id="AMQN01018757">
    <property type="status" value="NOT_ANNOTATED_CDS"/>
    <property type="molecule type" value="Genomic_DNA"/>
</dbReference>
<keyword evidence="5" id="KW-0539">Nucleus</keyword>
<keyword evidence="10" id="KW-1185">Reference proteome</keyword>
<dbReference type="GO" id="GO:0005634">
    <property type="term" value="C:nucleus"/>
    <property type="evidence" value="ECO:0007669"/>
    <property type="project" value="UniProtKB-SubCell"/>
</dbReference>
<dbReference type="EnsemblMetazoa" id="CapteT215656">
    <property type="protein sequence ID" value="CapteP215656"/>
    <property type="gene ID" value="CapteG215656"/>
</dbReference>
<dbReference type="AlphaFoldDB" id="R7V695"/>
<dbReference type="SUPFAM" id="SSF55455">
    <property type="entry name" value="SRF-like"/>
    <property type="match status" value="1"/>
</dbReference>
<evidence type="ECO:0000313" key="8">
    <source>
        <dbReference type="EMBL" id="ELU13997.1"/>
    </source>
</evidence>
<dbReference type="EMBL" id="KB294860">
    <property type="protein sequence ID" value="ELU13997.1"/>
    <property type="molecule type" value="Genomic_DNA"/>
</dbReference>
<evidence type="ECO:0000313" key="9">
    <source>
        <dbReference type="EnsemblMetazoa" id="CapteP215656"/>
    </source>
</evidence>
<feature type="compositionally biased region" description="Polar residues" evidence="6">
    <location>
        <begin position="124"/>
        <end position="141"/>
    </location>
</feature>
<dbReference type="Proteomes" id="UP000014760">
    <property type="component" value="Unassembled WGS sequence"/>
</dbReference>
<evidence type="ECO:0000259" key="7">
    <source>
        <dbReference type="PROSITE" id="PS50066"/>
    </source>
</evidence>
<evidence type="ECO:0000256" key="3">
    <source>
        <dbReference type="ARBA" id="ARBA00023125"/>
    </source>
</evidence>
<evidence type="ECO:0000256" key="4">
    <source>
        <dbReference type="ARBA" id="ARBA00023163"/>
    </source>
</evidence>
<dbReference type="GO" id="GO:0003677">
    <property type="term" value="F:DNA binding"/>
    <property type="evidence" value="ECO:0007669"/>
    <property type="project" value="UniProtKB-KW"/>
</dbReference>
<keyword evidence="4" id="KW-0804">Transcription</keyword>
<keyword evidence="2" id="KW-0805">Transcription regulation</keyword>
<evidence type="ECO:0000256" key="2">
    <source>
        <dbReference type="ARBA" id="ARBA00023015"/>
    </source>
</evidence>
<feature type="domain" description="MADS-box" evidence="7">
    <location>
        <begin position="48"/>
        <end position="101"/>
    </location>
</feature>
<accession>R7V695</accession>
<dbReference type="Gene3D" id="3.40.1810.10">
    <property type="entry name" value="Transcription factor, MADS-box"/>
    <property type="match status" value="1"/>
</dbReference>
<dbReference type="HOGENOM" id="CLU_1200810_0_0_1"/>
<keyword evidence="3" id="KW-0238">DNA-binding</keyword>
<proteinExistence type="predicted"/>
<name>R7V695_CAPTE</name>
<organism evidence="8">
    <name type="scientific">Capitella teleta</name>
    <name type="common">Polychaete worm</name>
    <dbReference type="NCBI Taxonomy" id="283909"/>
    <lineage>
        <taxon>Eukaryota</taxon>
        <taxon>Metazoa</taxon>
        <taxon>Spiralia</taxon>
        <taxon>Lophotrochozoa</taxon>
        <taxon>Annelida</taxon>
        <taxon>Polychaeta</taxon>
        <taxon>Sedentaria</taxon>
        <taxon>Scolecida</taxon>
        <taxon>Capitellidae</taxon>
        <taxon>Capitella</taxon>
    </lineage>
</organism>
<evidence type="ECO:0000256" key="1">
    <source>
        <dbReference type="ARBA" id="ARBA00004123"/>
    </source>
</evidence>
<dbReference type="GO" id="GO:0046983">
    <property type="term" value="F:protein dimerization activity"/>
    <property type="evidence" value="ECO:0007669"/>
    <property type="project" value="InterPro"/>
</dbReference>